<keyword evidence="2" id="KW-1185">Reference proteome</keyword>
<dbReference type="AlphaFoldDB" id="A0A1H0S3Z3"/>
<reference evidence="2" key="1">
    <citation type="submission" date="2016-10" db="EMBL/GenBank/DDBJ databases">
        <authorList>
            <person name="Varghese N."/>
            <person name="Submissions S."/>
        </authorList>
    </citation>
    <scope>NUCLEOTIDE SEQUENCE [LARGE SCALE GENOMIC DNA]</scope>
    <source>
        <strain evidence="2">JCM 18416</strain>
    </source>
</reference>
<evidence type="ECO:0000313" key="1">
    <source>
        <dbReference type="EMBL" id="SDP36462.1"/>
    </source>
</evidence>
<gene>
    <name evidence="1" type="ORF">SAMN05216213_103417</name>
</gene>
<dbReference type="Proteomes" id="UP000199460">
    <property type="component" value="Unassembled WGS sequence"/>
</dbReference>
<proteinExistence type="predicted"/>
<accession>A0A1H0S3Z3</accession>
<name>A0A1H0S3Z3_9GAMM</name>
<sequence>MTQRYALSIVRSSQAHFPFVVGEYFIFDRVPEVEAFIATAKSIHDSLLMLDYLPMIIQSELVTGFSIEGEHVVLSFDI</sequence>
<evidence type="ECO:0000313" key="2">
    <source>
        <dbReference type="Proteomes" id="UP000199460"/>
    </source>
</evidence>
<organism evidence="1 2">
    <name type="scientific">Ectopseudomonas guguanensis</name>
    <dbReference type="NCBI Taxonomy" id="1198456"/>
    <lineage>
        <taxon>Bacteria</taxon>
        <taxon>Pseudomonadati</taxon>
        <taxon>Pseudomonadota</taxon>
        <taxon>Gammaproteobacteria</taxon>
        <taxon>Pseudomonadales</taxon>
        <taxon>Pseudomonadaceae</taxon>
        <taxon>Ectopseudomonas</taxon>
    </lineage>
</organism>
<dbReference type="EMBL" id="FNJJ01000003">
    <property type="protein sequence ID" value="SDP36462.1"/>
    <property type="molecule type" value="Genomic_DNA"/>
</dbReference>
<protein>
    <submittedName>
        <fullName evidence="1">Uncharacterized protein</fullName>
    </submittedName>
</protein>